<proteinExistence type="predicted"/>
<feature type="compositionally biased region" description="Basic and acidic residues" evidence="1">
    <location>
        <begin position="19"/>
        <end position="34"/>
    </location>
</feature>
<name>A0A0P0YYV3_9HYPH</name>
<feature type="region of interest" description="Disordered" evidence="1">
    <location>
        <begin position="1"/>
        <end position="74"/>
    </location>
</feature>
<dbReference type="RefSeq" id="WP_024351870.1">
    <property type="nucleotide sequence ID" value="NZ_BBWN01000042.1"/>
</dbReference>
<protein>
    <submittedName>
        <fullName evidence="2">Uncharacterized protein</fullName>
    </submittedName>
</protein>
<evidence type="ECO:0000313" key="2">
    <source>
        <dbReference type="EMBL" id="BAT26588.1"/>
    </source>
</evidence>
<reference evidence="2" key="1">
    <citation type="journal article" date="2015" name="Proc. Natl. Acad. Sci. U.S.A.">
        <title>Bacterial clade with the ribosomal RNA operon on a small plasmid rather than the chromosome.</title>
        <authorList>
            <person name="Anda M."/>
            <person name="Ohtsubo Y."/>
            <person name="Okubo T."/>
            <person name="Sugawara M."/>
            <person name="Nagata Y."/>
            <person name="Tsuda M."/>
            <person name="Minamisawa K."/>
            <person name="Mitsui H."/>
        </authorList>
    </citation>
    <scope>NUCLEOTIDE SEQUENCE</scope>
    <source>
        <strain evidence="2">DSM 14790</strain>
    </source>
</reference>
<sequence length="96" mass="10094">MAEQKGFFRRIFSFGSDSETDRTPEHGDTPRPSDTEFGAPDSPDPDVRPKAAASSVADSEAGADVNDGGGITPLAEMAEHSNADQAQKKTLNSGQN</sequence>
<organism evidence="2">
    <name type="scientific">Aurantimonas coralicida</name>
    <dbReference type="NCBI Taxonomy" id="182270"/>
    <lineage>
        <taxon>Bacteria</taxon>
        <taxon>Pseudomonadati</taxon>
        <taxon>Pseudomonadota</taxon>
        <taxon>Alphaproteobacteria</taxon>
        <taxon>Hyphomicrobiales</taxon>
        <taxon>Aurantimonadaceae</taxon>
        <taxon>Aurantimonas</taxon>
    </lineage>
</organism>
<dbReference type="AlphaFoldDB" id="A0A0P0YYV3"/>
<accession>A0A0P0YYV3</accession>
<evidence type="ECO:0000256" key="1">
    <source>
        <dbReference type="SAM" id="MobiDB-lite"/>
    </source>
</evidence>
<dbReference type="EMBL" id="LC066372">
    <property type="protein sequence ID" value="BAT26588.1"/>
    <property type="molecule type" value="Genomic_DNA"/>
</dbReference>